<dbReference type="PROSITE" id="PS50020">
    <property type="entry name" value="WW_DOMAIN_2"/>
    <property type="match status" value="1"/>
</dbReference>
<accession>A0A812K663</accession>
<feature type="non-terminal residue" evidence="4">
    <location>
        <position position="1"/>
    </location>
</feature>
<evidence type="ECO:0000256" key="1">
    <source>
        <dbReference type="SAM" id="Coils"/>
    </source>
</evidence>
<keyword evidence="1" id="KW-0175">Coiled coil</keyword>
<dbReference type="OrthoDB" id="6344460at2759"/>
<feature type="region of interest" description="Disordered" evidence="2">
    <location>
        <begin position="134"/>
        <end position="209"/>
    </location>
</feature>
<evidence type="ECO:0000313" key="5">
    <source>
        <dbReference type="Proteomes" id="UP000649617"/>
    </source>
</evidence>
<dbReference type="PANTHER" id="PTHR21715:SF0">
    <property type="entry name" value="RH04127P"/>
    <property type="match status" value="1"/>
</dbReference>
<comment type="caution">
    <text evidence="4">The sequence shown here is derived from an EMBL/GenBank/DDBJ whole genome shotgun (WGS) entry which is preliminary data.</text>
</comment>
<proteinExistence type="predicted"/>
<dbReference type="EMBL" id="CAJNIZ010003511">
    <property type="protein sequence ID" value="CAE7223170.1"/>
    <property type="molecule type" value="Genomic_DNA"/>
</dbReference>
<feature type="region of interest" description="Disordered" evidence="2">
    <location>
        <begin position="606"/>
        <end position="640"/>
    </location>
</feature>
<feature type="compositionally biased region" description="Basic and acidic residues" evidence="2">
    <location>
        <begin position="352"/>
        <end position="371"/>
    </location>
</feature>
<dbReference type="Gene3D" id="3.30.1470.10">
    <property type="entry name" value="Photosystem I PsaD, reaction center subunit II"/>
    <property type="match status" value="1"/>
</dbReference>
<organism evidence="4 5">
    <name type="scientific">Symbiodinium pilosum</name>
    <name type="common">Dinoflagellate</name>
    <dbReference type="NCBI Taxonomy" id="2952"/>
    <lineage>
        <taxon>Eukaryota</taxon>
        <taxon>Sar</taxon>
        <taxon>Alveolata</taxon>
        <taxon>Dinophyceae</taxon>
        <taxon>Suessiales</taxon>
        <taxon>Symbiodiniaceae</taxon>
        <taxon>Symbiodinium</taxon>
    </lineage>
</organism>
<feature type="compositionally biased region" description="Polar residues" evidence="2">
    <location>
        <begin position="263"/>
        <end position="287"/>
    </location>
</feature>
<feature type="compositionally biased region" description="Low complexity" evidence="2">
    <location>
        <begin position="171"/>
        <end position="185"/>
    </location>
</feature>
<dbReference type="Pfam" id="PF00397">
    <property type="entry name" value="WW"/>
    <property type="match status" value="1"/>
</dbReference>
<dbReference type="CDD" id="cd00201">
    <property type="entry name" value="WW"/>
    <property type="match status" value="1"/>
</dbReference>
<dbReference type="InterPro" id="IPR036020">
    <property type="entry name" value="WW_dom_sf"/>
</dbReference>
<feature type="non-terminal residue" evidence="4">
    <location>
        <position position="713"/>
    </location>
</feature>
<feature type="compositionally biased region" description="Basic and acidic residues" evidence="2">
    <location>
        <begin position="321"/>
        <end position="337"/>
    </location>
</feature>
<reference evidence="4" key="1">
    <citation type="submission" date="2021-02" db="EMBL/GenBank/DDBJ databases">
        <authorList>
            <person name="Dougan E. K."/>
            <person name="Rhodes N."/>
            <person name="Thang M."/>
            <person name="Chan C."/>
        </authorList>
    </citation>
    <scope>NUCLEOTIDE SEQUENCE</scope>
</reference>
<feature type="compositionally biased region" description="Low complexity" evidence="2">
    <location>
        <begin position="372"/>
        <end position="385"/>
    </location>
</feature>
<dbReference type="PANTHER" id="PTHR21715">
    <property type="entry name" value="RH04127P"/>
    <property type="match status" value="1"/>
</dbReference>
<feature type="domain" description="WW" evidence="3">
    <location>
        <begin position="5"/>
        <end position="38"/>
    </location>
</feature>
<dbReference type="Proteomes" id="UP000649617">
    <property type="component" value="Unassembled WGS sequence"/>
</dbReference>
<dbReference type="InterPro" id="IPR001202">
    <property type="entry name" value="WW_dom"/>
</dbReference>
<feature type="coiled-coil region" evidence="1">
    <location>
        <begin position="673"/>
        <end position="707"/>
    </location>
</feature>
<keyword evidence="5" id="KW-1185">Reference proteome</keyword>
<feature type="compositionally biased region" description="Basic and acidic residues" evidence="2">
    <location>
        <begin position="236"/>
        <end position="249"/>
    </location>
</feature>
<sequence>KGLKTPLPKPWRPCEAANGDIFFYNPDTGESQWDHPCDNELRHLYTLEKAKQKIDPEVVAPGTPGKDLSVSSICEETSPQRSFDDLCEQTPSPLKKVSNAQLEAHGLAALATNAAKANAIDGSLPTSTCSIRHMLIPERPSKPPSKLRPPRPKPRLEGFDVAAFCSPRAQSPEPSQGASGASSSEESAERAIPGDAKSPPTPRLSAVLTAELCTGESDVAGDQISLWSRLEEGDETLRQVPKAHREDSSNHSLSNVHEGDSLEISSLTAALENSNIVENDGSSQSSRELPPKEGQQPPAFKSRGSLWQEPPTTADTVVHMSELRRLRQQLENKDLASEHGQTGESPSPAGKQEADFKEDTQHSQHSQEKPVQDSTTQTDDTTASTGEPDHFLSKAADWPGVMSPLDVPASQDENSPPASFKGDALAVKESMACLAAELNGLGLAGKAAKAAERSKLSDLPVREARLLKDITNEMRGAADTGGKLPASPRSGANWVDITNMRMQLELLEQQRASVERQLDECLSTYSVEKASHAATRAALRESQREVLRLQSQVQFKETETQRLEHELQRCQSELGSVFDQAKQAQVQLKAQQAELAHVKLKLRNFDTEPRRSHTALASSHNARGASAAATEPKTSSVSITQLSNGQGDFAESTLRCGHGAHCSSGAQVTSEVSDALRKRRRELRKQHAELEQERRQWRLEARSLRRSQSADGQ</sequence>
<name>A0A812K663_SYMPI</name>
<protein>
    <submittedName>
        <fullName evidence="4">Cep164 protein</fullName>
    </submittedName>
</protein>
<dbReference type="PROSITE" id="PS01159">
    <property type="entry name" value="WW_DOMAIN_1"/>
    <property type="match status" value="1"/>
</dbReference>
<dbReference type="InterPro" id="IPR053233">
    <property type="entry name" value="ABRA-related"/>
</dbReference>
<evidence type="ECO:0000259" key="3">
    <source>
        <dbReference type="PROSITE" id="PS50020"/>
    </source>
</evidence>
<dbReference type="SMART" id="SM00456">
    <property type="entry name" value="WW"/>
    <property type="match status" value="1"/>
</dbReference>
<feature type="region of interest" description="Disordered" evidence="2">
    <location>
        <begin position="236"/>
        <end position="421"/>
    </location>
</feature>
<gene>
    <name evidence="4" type="primary">Cep164</name>
    <name evidence="4" type="ORF">SPIL2461_LOCUS3034</name>
</gene>
<dbReference type="AlphaFoldDB" id="A0A812K663"/>
<evidence type="ECO:0000313" key="4">
    <source>
        <dbReference type="EMBL" id="CAE7223170.1"/>
    </source>
</evidence>
<evidence type="ECO:0000256" key="2">
    <source>
        <dbReference type="SAM" id="MobiDB-lite"/>
    </source>
</evidence>
<dbReference type="SUPFAM" id="SSF51045">
    <property type="entry name" value="WW domain"/>
    <property type="match status" value="1"/>
</dbReference>